<dbReference type="Proteomes" id="UP000587942">
    <property type="component" value="Unassembled WGS sequence"/>
</dbReference>
<protein>
    <submittedName>
        <fullName evidence="2">Uncharacterized protein</fullName>
    </submittedName>
</protein>
<dbReference type="RefSeq" id="WP_167832275.1">
    <property type="nucleotide sequence ID" value="NZ_JAAVUM010000006.1"/>
</dbReference>
<evidence type="ECO:0000313" key="2">
    <source>
        <dbReference type="EMBL" id="NKE05835.1"/>
    </source>
</evidence>
<evidence type="ECO:0000256" key="1">
    <source>
        <dbReference type="SAM" id="Phobius"/>
    </source>
</evidence>
<comment type="caution">
    <text evidence="2">The sequence shown here is derived from an EMBL/GenBank/DDBJ whole genome shotgun (WGS) entry which is preliminary data.</text>
</comment>
<keyword evidence="1" id="KW-0472">Membrane</keyword>
<proteinExistence type="predicted"/>
<keyword evidence="1" id="KW-1133">Transmembrane helix</keyword>
<gene>
    <name evidence="2" type="ORF">GWK17_10215</name>
</gene>
<keyword evidence="1" id="KW-0812">Transmembrane</keyword>
<dbReference type="EMBL" id="JAAVUM010000006">
    <property type="protein sequence ID" value="NKE05835.1"/>
    <property type="molecule type" value="Genomic_DNA"/>
</dbReference>
<sequence length="74" mass="8557">MAWILFFIAAITALWAVFNVKTKPKFSLIVTALVSFIMFYFIGKTGNEEVFILASILFFIIGNVLFFQNKWRQA</sequence>
<organism evidence="2 3">
    <name type="scientific">Mesobacillus selenatarsenatis</name>
    <dbReference type="NCBI Taxonomy" id="388741"/>
    <lineage>
        <taxon>Bacteria</taxon>
        <taxon>Bacillati</taxon>
        <taxon>Bacillota</taxon>
        <taxon>Bacilli</taxon>
        <taxon>Bacillales</taxon>
        <taxon>Bacillaceae</taxon>
        <taxon>Mesobacillus</taxon>
    </lineage>
</organism>
<accession>A0A846TNT7</accession>
<name>A0A846TNT7_9BACI</name>
<reference evidence="2 3" key="1">
    <citation type="submission" date="2020-03" db="EMBL/GenBank/DDBJ databases">
        <authorList>
            <person name="Sun Q."/>
        </authorList>
    </citation>
    <scope>NUCLEOTIDE SEQUENCE [LARGE SCALE GENOMIC DNA]</scope>
    <source>
        <strain evidence="2 3">KACC 21451</strain>
    </source>
</reference>
<evidence type="ECO:0000313" key="3">
    <source>
        <dbReference type="Proteomes" id="UP000587942"/>
    </source>
</evidence>
<feature type="transmembrane region" description="Helical" evidence="1">
    <location>
        <begin position="50"/>
        <end position="68"/>
    </location>
</feature>
<dbReference type="AlphaFoldDB" id="A0A846TNT7"/>
<feature type="transmembrane region" description="Helical" evidence="1">
    <location>
        <begin position="26"/>
        <end position="43"/>
    </location>
</feature>